<keyword evidence="4" id="KW-1185">Reference proteome</keyword>
<feature type="compositionally biased region" description="Basic and acidic residues" evidence="2">
    <location>
        <begin position="276"/>
        <end position="293"/>
    </location>
</feature>
<evidence type="ECO:0000256" key="1">
    <source>
        <dbReference type="SAM" id="Coils"/>
    </source>
</evidence>
<sequence>MHEVGTSEKRREDWCVGHCQLIESIFLASEVPDPVFCKGQLSLKEKPSFSASLQLLSQAGLRDPPGGAPSPLVPSSPPVTAVPQDVAPPAASPKPEPATGAAMQAGVPGTPQGLASEHKTPWLLVETHDAQLAAQAPGTGQGPCAPSLEAPSHSMGLGDPGSAREPSTRGEPLLALAPVSGAPGGAPQPTLGQPLPPLPSVVGAISLATPQLPSPPLAPTAPPQPPSALESDGEGPPPRVGFVDSTIKSLDEKLRTLLYQEHVPTSSALAGTPVEAGDRDFIPEPPRGDEPRTEAAGGDLALLPQPALEKSETALGLDVTLEQATSLPVTDIGAAGLGISLIDLIFQDLIRPFYHRNMSGREKVMPSGDTDISLSNDFDVPTAESSLSSMLGCEGGQVASDSPVVPSVPQDAPVSAIPAHLEPTDWTSRVPGETLAESTQSCPGTLTQRGQDSHPQTHSTLVSGSPQKWPGQQDGSSPAKTVGRFSVVSTQDEWTLASPSSLRYSAPPDVYLDEAPRSPDMKLAVRRAQTASSIEVGMGEPMSSDSGDECPRRRPPMQKHTSLPGSGGGVASDFVKKATAFLHRSSRAGSPGLETPSRMGVKVPTISVTSFHSQSSYISSDNDSEIEDADIRKELQSLREKHLKEISELQSQQKQEIEALYRRLGKALPPNLGLFHTAPPVGRRRKTSKSKLKAGKLLNPLVQQLKVVASSTGHLSDCSRAPPAKDPAQAGAGPTAASDPCGKAVQTQQPCSVRASLTADICSGLASDGGGAHGPGSSTSSLVPGPEPGPQPALHIQAQVNNSNNKKGTFTDDLHKLVDEWTSKTVGPTQLKPSLNQLKQTQKLHDMEAMAGWPPASGEARAVSGAWRGLGLPRVEGTEWE</sequence>
<feature type="compositionally biased region" description="Pro residues" evidence="2">
    <location>
        <begin position="212"/>
        <end position="226"/>
    </location>
</feature>
<feature type="compositionally biased region" description="Basic residues" evidence="2">
    <location>
        <begin position="682"/>
        <end position="694"/>
    </location>
</feature>
<dbReference type="EMBL" id="JAIQCJ010002030">
    <property type="protein sequence ID" value="KAJ8784905.1"/>
    <property type="molecule type" value="Genomic_DNA"/>
</dbReference>
<reference evidence="3 4" key="1">
    <citation type="submission" date="2022-11" db="EMBL/GenBank/DDBJ databases">
        <title>Whole genome sequence of Eschrichtius robustus ER-17-0199.</title>
        <authorList>
            <person name="Bruniche-Olsen A."/>
            <person name="Black A.N."/>
            <person name="Fields C.J."/>
            <person name="Walden K."/>
            <person name="Dewoody J.A."/>
        </authorList>
    </citation>
    <scope>NUCLEOTIDE SEQUENCE [LARGE SCALE GENOMIC DNA]</scope>
    <source>
        <strain evidence="3">ER-17-0199</strain>
        <tissue evidence="3">Blubber</tissue>
    </source>
</reference>
<accession>A0AB34H2I3</accession>
<evidence type="ECO:0008006" key="5">
    <source>
        <dbReference type="Google" id="ProtNLM"/>
    </source>
</evidence>
<feature type="compositionally biased region" description="Pro residues" evidence="2">
    <location>
        <begin position="66"/>
        <end position="77"/>
    </location>
</feature>
<feature type="region of interest" description="Disordered" evidence="2">
    <location>
        <begin position="768"/>
        <end position="794"/>
    </location>
</feature>
<protein>
    <recommendedName>
        <fullName evidence="5">Serine/threonine-protein kinase WNK2</fullName>
    </recommendedName>
</protein>
<evidence type="ECO:0000313" key="3">
    <source>
        <dbReference type="EMBL" id="KAJ8784905.1"/>
    </source>
</evidence>
<feature type="region of interest" description="Disordered" evidence="2">
    <location>
        <begin position="537"/>
        <end position="569"/>
    </location>
</feature>
<feature type="region of interest" description="Disordered" evidence="2">
    <location>
        <begin position="714"/>
        <end position="743"/>
    </location>
</feature>
<feature type="region of interest" description="Disordered" evidence="2">
    <location>
        <begin position="268"/>
        <end position="296"/>
    </location>
</feature>
<feature type="region of interest" description="Disordered" evidence="2">
    <location>
        <begin position="434"/>
        <end position="482"/>
    </location>
</feature>
<proteinExistence type="predicted"/>
<organism evidence="3 4">
    <name type="scientific">Eschrichtius robustus</name>
    <name type="common">California gray whale</name>
    <name type="synonym">Eschrichtius gibbosus</name>
    <dbReference type="NCBI Taxonomy" id="9764"/>
    <lineage>
        <taxon>Eukaryota</taxon>
        <taxon>Metazoa</taxon>
        <taxon>Chordata</taxon>
        <taxon>Craniata</taxon>
        <taxon>Vertebrata</taxon>
        <taxon>Euteleostomi</taxon>
        <taxon>Mammalia</taxon>
        <taxon>Eutheria</taxon>
        <taxon>Laurasiatheria</taxon>
        <taxon>Artiodactyla</taxon>
        <taxon>Whippomorpha</taxon>
        <taxon>Cetacea</taxon>
        <taxon>Mysticeti</taxon>
        <taxon>Eschrichtiidae</taxon>
        <taxon>Eschrichtius</taxon>
    </lineage>
</organism>
<keyword evidence="1" id="KW-0175">Coiled coil</keyword>
<feature type="compositionally biased region" description="Polar residues" evidence="2">
    <location>
        <begin position="436"/>
        <end position="466"/>
    </location>
</feature>
<gene>
    <name evidence="3" type="ORF">J1605_007791</name>
</gene>
<feature type="compositionally biased region" description="Low complexity" evidence="2">
    <location>
        <begin position="78"/>
        <end position="89"/>
    </location>
</feature>
<comment type="caution">
    <text evidence="3">The sequence shown here is derived from an EMBL/GenBank/DDBJ whole genome shotgun (WGS) entry which is preliminary data.</text>
</comment>
<evidence type="ECO:0000256" key="2">
    <source>
        <dbReference type="SAM" id="MobiDB-lite"/>
    </source>
</evidence>
<feature type="region of interest" description="Disordered" evidence="2">
    <location>
        <begin position="133"/>
        <end position="238"/>
    </location>
</feature>
<dbReference type="AlphaFoldDB" id="A0AB34H2I3"/>
<dbReference type="Proteomes" id="UP001159641">
    <property type="component" value="Unassembled WGS sequence"/>
</dbReference>
<feature type="region of interest" description="Disordered" evidence="2">
    <location>
        <begin position="675"/>
        <end position="695"/>
    </location>
</feature>
<name>A0AB34H2I3_ESCRO</name>
<feature type="region of interest" description="Disordered" evidence="2">
    <location>
        <begin position="60"/>
        <end position="115"/>
    </location>
</feature>
<feature type="coiled-coil region" evidence="1">
    <location>
        <begin position="632"/>
        <end position="663"/>
    </location>
</feature>
<evidence type="ECO:0000313" key="4">
    <source>
        <dbReference type="Proteomes" id="UP001159641"/>
    </source>
</evidence>